<name>A0A9N9KWU7_9HELO</name>
<dbReference type="OrthoDB" id="4525710at2759"/>
<dbReference type="AlphaFoldDB" id="A0A9N9KWU7"/>
<dbReference type="EMBL" id="CAJVRL010000056">
    <property type="protein sequence ID" value="CAG8954288.1"/>
    <property type="molecule type" value="Genomic_DNA"/>
</dbReference>
<dbReference type="Proteomes" id="UP000696280">
    <property type="component" value="Unassembled WGS sequence"/>
</dbReference>
<organism evidence="2 3">
    <name type="scientific">Hymenoscyphus fraxineus</name>
    <dbReference type="NCBI Taxonomy" id="746836"/>
    <lineage>
        <taxon>Eukaryota</taxon>
        <taxon>Fungi</taxon>
        <taxon>Dikarya</taxon>
        <taxon>Ascomycota</taxon>
        <taxon>Pezizomycotina</taxon>
        <taxon>Leotiomycetes</taxon>
        <taxon>Helotiales</taxon>
        <taxon>Helotiaceae</taxon>
        <taxon>Hymenoscyphus</taxon>
    </lineage>
</organism>
<dbReference type="GO" id="GO:0005634">
    <property type="term" value="C:nucleus"/>
    <property type="evidence" value="ECO:0007669"/>
    <property type="project" value="TreeGrafter"/>
</dbReference>
<keyword evidence="3" id="KW-1185">Reference proteome</keyword>
<dbReference type="PANTHER" id="PTHR37534:SF2">
    <property type="entry name" value="N-ACETYLTRANSFERASE DOMAIN-CONTAINING PROTEIN"/>
    <property type="match status" value="1"/>
</dbReference>
<dbReference type="GO" id="GO:0045944">
    <property type="term" value="P:positive regulation of transcription by RNA polymerase II"/>
    <property type="evidence" value="ECO:0007669"/>
    <property type="project" value="TreeGrafter"/>
</dbReference>
<protein>
    <submittedName>
        <fullName evidence="2">Uncharacterized protein</fullName>
    </submittedName>
</protein>
<gene>
    <name evidence="2" type="ORF">HYFRA_00005909</name>
</gene>
<dbReference type="GO" id="GO:0003700">
    <property type="term" value="F:DNA-binding transcription factor activity"/>
    <property type="evidence" value="ECO:0007669"/>
    <property type="project" value="TreeGrafter"/>
</dbReference>
<keyword evidence="1" id="KW-0539">Nucleus</keyword>
<evidence type="ECO:0000256" key="1">
    <source>
        <dbReference type="ARBA" id="ARBA00023242"/>
    </source>
</evidence>
<sequence>MGAEHGDLPRWVYAGAWKQHQLTTLSDECQRRHLKCDFNFPFRPCSAASRCCVEAIKYVFKHEENPSVQPQGKQCSMLFDEKQVWVDLPSSRMFIKSMPSISLTVSVQFIKERVHESYITLEKTAPCLSSETGEISFENLSSSEDAPSYPTARSPDQLSRKVAAPVSIVLSPHECSHLSVTSPKKPKTDLWPGTKAESKLMRYFATELSYRHFSTVVVQAAATSPALYYAILAISSKHLSLDPDILLDETLFAATVILRLFDEMTGKDQPETEQHVLGSHMLVDARERTRTHPSKAPNTSLRYATSIIELRQEIHIAIMTNRQPSQFVQYSSVDRSLSETDDWTWTHRILAHIGDVLTYCNGRAAIPPSFTPFYEEQADPRNGMVFPEVLFANDCHVAGHQFVAMSRILLLAQDPAIPPLGPERIKILKKRDTSFPIPLCSNAADTRTQIEIKEQVLRICGIATSNRHFAPCLFAAGAAVSMCGERFGELDEQKAFVRILEITEAHVGWQSLRASDRQRECWGWDQS</sequence>
<dbReference type="PANTHER" id="PTHR37534">
    <property type="entry name" value="TRANSCRIPTIONAL ACTIVATOR PROTEIN UGA3"/>
    <property type="match status" value="1"/>
</dbReference>
<dbReference type="GO" id="GO:0000976">
    <property type="term" value="F:transcription cis-regulatory region binding"/>
    <property type="evidence" value="ECO:0007669"/>
    <property type="project" value="TreeGrafter"/>
</dbReference>
<evidence type="ECO:0000313" key="3">
    <source>
        <dbReference type="Proteomes" id="UP000696280"/>
    </source>
</evidence>
<proteinExistence type="predicted"/>
<accession>A0A9N9KWU7</accession>
<reference evidence="2" key="1">
    <citation type="submission" date="2021-07" db="EMBL/GenBank/DDBJ databases">
        <authorList>
            <person name="Durling M."/>
        </authorList>
    </citation>
    <scope>NUCLEOTIDE SEQUENCE</scope>
</reference>
<evidence type="ECO:0000313" key="2">
    <source>
        <dbReference type="EMBL" id="CAG8954288.1"/>
    </source>
</evidence>
<comment type="caution">
    <text evidence="2">The sequence shown here is derived from an EMBL/GenBank/DDBJ whole genome shotgun (WGS) entry which is preliminary data.</text>
</comment>